<feature type="transmembrane region" description="Helical" evidence="1">
    <location>
        <begin position="384"/>
        <end position="402"/>
    </location>
</feature>
<sequence length="573" mass="66043">MTSTRYSHWIEEMTLKADRRQQNIKTIRDTKPFDQHHLSSLDDTPDNLTAFTEKLKNISTSSIYQLLPDLDKLNLSRYLDEIATSICEAANDTSDLIALVNFCVKVSSLYKQFSMYLLNEFKKQMPSKKGDKVENPSKLRVCLSFFTELFLNGIFGREGFKLNILITSLVKTDKLEHLNTSVLIPFCNDYFLPLTGILPYSKQKHVDDFGESEQQFTQLTSTLFSKDDRDILIETLDDYRQSLVVHTMECYEEMNILESVIINEKRKRGDASADDRQRFELTKQHFERLHFSLDELNECLGHPPIELPPEESSDDDAAAHRLSGGLKGTVQNNNTHCQNNITQQQAKKTPKWLEYLIYGVKMSLYGVKMLFITGLNLITTAANLMVSSSTLMLYFVIIGLIYTRLDRMEDKITSFSGKLNAFETKINKMENNFTKTIKTQIDDAFENKIDDLKIYINSTIKYQIDGLENKMNGKIDGLEKEMNKKIDGLEKKFDKKIEKSISDLEKNLDHRFKAIDDKFKAIDDKFKAVDDRFIAVNDRIDGVNDRLDAISSRIFSTYMLVKAYFPNINITGH</sequence>
<evidence type="ECO:0000256" key="1">
    <source>
        <dbReference type="SAM" id="Phobius"/>
    </source>
</evidence>
<organism evidence="2 3">
    <name type="scientific">Meloidogyne hapla</name>
    <name type="common">Root-knot nematode worm</name>
    <dbReference type="NCBI Taxonomy" id="6305"/>
    <lineage>
        <taxon>Eukaryota</taxon>
        <taxon>Metazoa</taxon>
        <taxon>Ecdysozoa</taxon>
        <taxon>Nematoda</taxon>
        <taxon>Chromadorea</taxon>
        <taxon>Rhabditida</taxon>
        <taxon>Tylenchina</taxon>
        <taxon>Tylenchomorpha</taxon>
        <taxon>Tylenchoidea</taxon>
        <taxon>Meloidogynidae</taxon>
        <taxon>Meloidogyninae</taxon>
        <taxon>Meloidogyne</taxon>
    </lineage>
</organism>
<evidence type="ECO:0000313" key="3">
    <source>
        <dbReference type="WBParaSite" id="MhA1_Contig18.frz3.gene12"/>
    </source>
</evidence>
<dbReference type="SUPFAM" id="SSF48371">
    <property type="entry name" value="ARM repeat"/>
    <property type="match status" value="1"/>
</dbReference>
<dbReference type="Gene3D" id="1.20.120.20">
    <property type="entry name" value="Apolipoprotein"/>
    <property type="match status" value="1"/>
</dbReference>
<dbReference type="GO" id="GO:0035145">
    <property type="term" value="C:exon-exon junction complex"/>
    <property type="evidence" value="ECO:0007669"/>
    <property type="project" value="TreeGrafter"/>
</dbReference>
<dbReference type="GO" id="GO:0000184">
    <property type="term" value="P:nuclear-transcribed mRNA catabolic process, nonsense-mediated decay"/>
    <property type="evidence" value="ECO:0007669"/>
    <property type="project" value="InterPro"/>
</dbReference>
<keyword evidence="1" id="KW-0812">Transmembrane</keyword>
<dbReference type="InterPro" id="IPR016024">
    <property type="entry name" value="ARM-type_fold"/>
</dbReference>
<reference evidence="3" key="1">
    <citation type="submission" date="2016-11" db="UniProtKB">
        <authorList>
            <consortium name="WormBaseParasite"/>
        </authorList>
    </citation>
    <scope>IDENTIFICATION</scope>
</reference>
<keyword evidence="1" id="KW-0472">Membrane</keyword>
<keyword evidence="1" id="KW-1133">Transmembrane helix</keyword>
<accession>A0A1I8BC58</accession>
<dbReference type="WBParaSite" id="MhA1_Contig18.frz3.gene12">
    <property type="protein sequence ID" value="MhA1_Contig18.frz3.gene12"/>
    <property type="gene ID" value="MhA1_Contig18.frz3.gene12"/>
</dbReference>
<dbReference type="PANTHER" id="PTHR12839:SF7">
    <property type="entry name" value="REGULATOR OF NONSENSE TRANSCRIPTS 2"/>
    <property type="match status" value="1"/>
</dbReference>
<dbReference type="GO" id="GO:0005737">
    <property type="term" value="C:cytoplasm"/>
    <property type="evidence" value="ECO:0007669"/>
    <property type="project" value="TreeGrafter"/>
</dbReference>
<evidence type="ECO:0000313" key="2">
    <source>
        <dbReference type="Proteomes" id="UP000095281"/>
    </source>
</evidence>
<dbReference type="Gene3D" id="1.25.40.180">
    <property type="match status" value="1"/>
</dbReference>
<dbReference type="Proteomes" id="UP000095281">
    <property type="component" value="Unplaced"/>
</dbReference>
<name>A0A1I8BC58_MELHA</name>
<dbReference type="InterPro" id="IPR039762">
    <property type="entry name" value="Nmd2/UPF2"/>
</dbReference>
<dbReference type="PANTHER" id="PTHR12839">
    <property type="entry name" value="NONSENSE-MEDIATED MRNA DECAY PROTEIN 2 UP-FRAMESHIFT SUPPRESSOR 2"/>
    <property type="match status" value="1"/>
</dbReference>
<protein>
    <submittedName>
        <fullName evidence="3">MIF4G domain-containing protein</fullName>
    </submittedName>
</protein>
<dbReference type="AlphaFoldDB" id="A0A1I8BC58"/>
<keyword evidence="2" id="KW-1185">Reference proteome</keyword>
<proteinExistence type="predicted"/>